<feature type="compositionally biased region" description="Polar residues" evidence="1">
    <location>
        <begin position="525"/>
        <end position="535"/>
    </location>
</feature>
<accession>A0AAD7AUZ7</accession>
<dbReference type="Proteomes" id="UP001218218">
    <property type="component" value="Unassembled WGS sequence"/>
</dbReference>
<gene>
    <name evidence="3" type="ORF">DFH08DRAFT_831664</name>
</gene>
<protein>
    <recommendedName>
        <fullName evidence="5">Transmembrane protein</fullName>
    </recommendedName>
</protein>
<dbReference type="AlphaFoldDB" id="A0AAD7AUZ7"/>
<feature type="region of interest" description="Disordered" evidence="1">
    <location>
        <begin position="293"/>
        <end position="320"/>
    </location>
</feature>
<feature type="compositionally biased region" description="Basic and acidic residues" evidence="1">
    <location>
        <begin position="553"/>
        <end position="564"/>
    </location>
</feature>
<evidence type="ECO:0000256" key="2">
    <source>
        <dbReference type="SAM" id="Phobius"/>
    </source>
</evidence>
<evidence type="ECO:0000313" key="3">
    <source>
        <dbReference type="EMBL" id="KAJ7368548.1"/>
    </source>
</evidence>
<keyword evidence="4" id="KW-1185">Reference proteome</keyword>
<feature type="compositionally biased region" description="Polar residues" evidence="1">
    <location>
        <begin position="506"/>
        <end position="515"/>
    </location>
</feature>
<reference evidence="3" key="1">
    <citation type="submission" date="2023-03" db="EMBL/GenBank/DDBJ databases">
        <title>Massive genome expansion in bonnet fungi (Mycena s.s.) driven by repeated elements and novel gene families across ecological guilds.</title>
        <authorList>
            <consortium name="Lawrence Berkeley National Laboratory"/>
            <person name="Harder C.B."/>
            <person name="Miyauchi S."/>
            <person name="Viragh M."/>
            <person name="Kuo A."/>
            <person name="Thoen E."/>
            <person name="Andreopoulos B."/>
            <person name="Lu D."/>
            <person name="Skrede I."/>
            <person name="Drula E."/>
            <person name="Henrissat B."/>
            <person name="Morin E."/>
            <person name="Kohler A."/>
            <person name="Barry K."/>
            <person name="LaButti K."/>
            <person name="Morin E."/>
            <person name="Salamov A."/>
            <person name="Lipzen A."/>
            <person name="Mereny Z."/>
            <person name="Hegedus B."/>
            <person name="Baldrian P."/>
            <person name="Stursova M."/>
            <person name="Weitz H."/>
            <person name="Taylor A."/>
            <person name="Grigoriev I.V."/>
            <person name="Nagy L.G."/>
            <person name="Martin F."/>
            <person name="Kauserud H."/>
        </authorList>
    </citation>
    <scope>NUCLEOTIDE SEQUENCE</scope>
    <source>
        <strain evidence="3">CBHHK002</strain>
    </source>
</reference>
<sequence>MSTVNLTVTDQSPAFLYSPDREGVSASSWQSIWTGSADSSYDITHTQNNIAQGTSSHVTSLAGASVQIDFVGSAISVYGQGAAGAYSTTLDNGSAVTGSPAGPMLATYGGLDPSTKHTLVLKATLSQQLSLSYATFTVRSNVASNSVGNTTKTAVAAGPNNSFTTDSFFSTSGDGFSNQHSDQGYTRIDSNSPGAQMSFSVSNTSALLIYGTTNWNHQTFSVEIDPPTGASQGARIFNGTSKWFVLDNLLFWEAGMDPTQNYQVKMTNLISGSYTDLHSVVLMNLPKITAVSASGSASGSASKSTSTSSPTTSATPAKASSGIGKTVGIAVGVVGILAALVLLAFCFRRRRAQERSKKRMTLDGMVTPFGHPPSSPFVDAPHPKDTSFAGSEAAMSLSHFRSQSNYTDSYPNSTFAGANSTYGGANSAYGGVNSAYGGVKSAYGGAPPVNNHAAYTDSAANSAHDLRTVGVGSRHGPQYSELSGSEEFKPYPDNSGLAYLRDSTYAGPSTGQGSRPPSAHAAAPTTVQATTSQASRRPEKGPTPSDTPSARAVRQEVDAGRVPEEEVLPPSYNPQWSQ</sequence>
<proteinExistence type="predicted"/>
<feature type="transmembrane region" description="Helical" evidence="2">
    <location>
        <begin position="327"/>
        <end position="347"/>
    </location>
</feature>
<evidence type="ECO:0008006" key="5">
    <source>
        <dbReference type="Google" id="ProtNLM"/>
    </source>
</evidence>
<keyword evidence="2" id="KW-1133">Transmembrane helix</keyword>
<evidence type="ECO:0000313" key="4">
    <source>
        <dbReference type="Proteomes" id="UP001218218"/>
    </source>
</evidence>
<keyword evidence="2" id="KW-0812">Transmembrane</keyword>
<comment type="caution">
    <text evidence="3">The sequence shown here is derived from an EMBL/GenBank/DDBJ whole genome shotgun (WGS) entry which is preliminary data.</text>
</comment>
<keyword evidence="2" id="KW-0472">Membrane</keyword>
<dbReference type="CDD" id="cd12087">
    <property type="entry name" value="TM_EGFR-like"/>
    <property type="match status" value="1"/>
</dbReference>
<evidence type="ECO:0000256" key="1">
    <source>
        <dbReference type="SAM" id="MobiDB-lite"/>
    </source>
</evidence>
<name>A0AAD7AUZ7_9AGAR</name>
<feature type="region of interest" description="Disordered" evidence="1">
    <location>
        <begin position="468"/>
        <end position="578"/>
    </location>
</feature>
<dbReference type="EMBL" id="JARIHO010000001">
    <property type="protein sequence ID" value="KAJ7368548.1"/>
    <property type="molecule type" value="Genomic_DNA"/>
</dbReference>
<organism evidence="3 4">
    <name type="scientific">Mycena albidolilacea</name>
    <dbReference type="NCBI Taxonomy" id="1033008"/>
    <lineage>
        <taxon>Eukaryota</taxon>
        <taxon>Fungi</taxon>
        <taxon>Dikarya</taxon>
        <taxon>Basidiomycota</taxon>
        <taxon>Agaricomycotina</taxon>
        <taxon>Agaricomycetes</taxon>
        <taxon>Agaricomycetidae</taxon>
        <taxon>Agaricales</taxon>
        <taxon>Marasmiineae</taxon>
        <taxon>Mycenaceae</taxon>
        <taxon>Mycena</taxon>
    </lineage>
</organism>